<proteinExistence type="predicted"/>
<dbReference type="EMBL" id="LGTO01000007">
    <property type="protein sequence ID" value="KNE19896.1"/>
    <property type="molecule type" value="Genomic_DNA"/>
</dbReference>
<dbReference type="OrthoDB" id="155998at2"/>
<comment type="caution">
    <text evidence="3">The sequence shown here is derived from an EMBL/GenBank/DDBJ whole genome shotgun (WGS) entry which is preliminary data.</text>
</comment>
<dbReference type="InterPro" id="IPR001845">
    <property type="entry name" value="HTH_ArsR_DNA-bd_dom"/>
</dbReference>
<dbReference type="CDD" id="cd00090">
    <property type="entry name" value="HTH_ARSR"/>
    <property type="match status" value="1"/>
</dbReference>
<protein>
    <submittedName>
        <fullName evidence="3">DeoR faimly transcriptional regulator</fullName>
    </submittedName>
</protein>
<dbReference type="GeneID" id="66871008"/>
<dbReference type="SUPFAM" id="SSF46785">
    <property type="entry name" value="Winged helix' DNA-binding domain"/>
    <property type="match status" value="1"/>
</dbReference>
<dbReference type="PATRIC" id="fig|1473.5.peg.1858"/>
<evidence type="ECO:0000256" key="1">
    <source>
        <dbReference type="ARBA" id="ARBA00023125"/>
    </source>
</evidence>
<dbReference type="InterPro" id="IPR036388">
    <property type="entry name" value="WH-like_DNA-bd_sf"/>
</dbReference>
<feature type="domain" description="HTH arsR-type" evidence="2">
    <location>
        <begin position="9"/>
        <end position="51"/>
    </location>
</feature>
<keyword evidence="4" id="KW-1185">Reference proteome</keyword>
<dbReference type="Proteomes" id="UP000036780">
    <property type="component" value="Unassembled WGS sequence"/>
</dbReference>
<evidence type="ECO:0000313" key="4">
    <source>
        <dbReference type="Proteomes" id="UP000036780"/>
    </source>
</evidence>
<dbReference type="AlphaFoldDB" id="A0A0L0QMU6"/>
<dbReference type="Pfam" id="PF01022">
    <property type="entry name" value="HTH_5"/>
    <property type="match status" value="1"/>
</dbReference>
<evidence type="ECO:0000313" key="3">
    <source>
        <dbReference type="EMBL" id="KNE19896.1"/>
    </source>
</evidence>
<evidence type="ECO:0000259" key="2">
    <source>
        <dbReference type="Pfam" id="PF01022"/>
    </source>
</evidence>
<gene>
    <name evidence="3" type="ORF">AFK71_15890</name>
</gene>
<dbReference type="GO" id="GO:0003677">
    <property type="term" value="F:DNA binding"/>
    <property type="evidence" value="ECO:0007669"/>
    <property type="project" value="UniProtKB-KW"/>
</dbReference>
<organism evidence="3 4">
    <name type="scientific">Virgibacillus pantothenticus</name>
    <dbReference type="NCBI Taxonomy" id="1473"/>
    <lineage>
        <taxon>Bacteria</taxon>
        <taxon>Bacillati</taxon>
        <taxon>Bacillota</taxon>
        <taxon>Bacilli</taxon>
        <taxon>Bacillales</taxon>
        <taxon>Bacillaceae</taxon>
        <taxon>Virgibacillus</taxon>
    </lineage>
</organism>
<sequence>MKRKTTKDKILYLLKKEGKLTVGDFIQHLQITDMAVRKHLSTMEKEGLISSVEMKQPIGRPIKQYILSVKGERLFPKSYETLSIEFLNDIQTIYGDKAIQQLFEKRKQRLSKEYAVHMQHKSPEEKMFELKRLQNEKGYMAEYKQTGTKTYELVEHNCPLLAIAQSFKIACHCETSMFQSVLQTEQIKRISCKTEGNDHCRFSIIFS</sequence>
<dbReference type="RefSeq" id="WP_050352458.1">
    <property type="nucleotide sequence ID" value="NZ_BOSN01000001.1"/>
</dbReference>
<keyword evidence="1" id="KW-0238">DNA-binding</keyword>
<name>A0A0L0QMU6_VIRPA</name>
<reference evidence="4" key="1">
    <citation type="submission" date="2015-07" db="EMBL/GenBank/DDBJ databases">
        <title>Fjat-10053 dsm26.</title>
        <authorList>
            <person name="Liu B."/>
            <person name="Wang J."/>
            <person name="Zhu Y."/>
            <person name="Liu G."/>
            <person name="Chen Q."/>
            <person name="Chen Z."/>
            <person name="Lan J."/>
            <person name="Che J."/>
            <person name="Ge C."/>
            <person name="Shi H."/>
            <person name="Pan Z."/>
            <person name="Liu X."/>
        </authorList>
    </citation>
    <scope>NUCLEOTIDE SEQUENCE [LARGE SCALE GENOMIC DNA]</scope>
    <source>
        <strain evidence="4">DSM 26</strain>
    </source>
</reference>
<dbReference type="InterPro" id="IPR036390">
    <property type="entry name" value="WH_DNA-bd_sf"/>
</dbReference>
<dbReference type="Gene3D" id="1.10.10.10">
    <property type="entry name" value="Winged helix-like DNA-binding domain superfamily/Winged helix DNA-binding domain"/>
    <property type="match status" value="1"/>
</dbReference>
<accession>A0A0L0QMU6</accession>
<dbReference type="InterPro" id="IPR011991">
    <property type="entry name" value="ArsR-like_HTH"/>
</dbReference>
<dbReference type="GO" id="GO:0003700">
    <property type="term" value="F:DNA-binding transcription factor activity"/>
    <property type="evidence" value="ECO:0007669"/>
    <property type="project" value="InterPro"/>
</dbReference>